<sequence length="2170" mass="238789">MSSNLNYYITLDSNYRDREKYPLETDFAVTFETKDPSLQYPQGQPVDSTQFFPRVTIDKNFDSSNIRVLNGKITSMQYDVNTGETLYAGIQIVSGESNNFLIYNDQDIIYSQFQNISIAEIPGVISNFQAFKDQLQLPFLFKLNSSNEFIWLVLGALSEVERQTYVGLNKTIDVKVEINNSGDYLLAFDYQSNLSFYKYVYENNTTTTINLGYNIVSPYGNGLSAYAVTAFTTDGFQLVTNGNPWGYHNFYTTSRVNAFSYSGTNCSSPFNMLSTSLDNNTTNCIKSDKGNSIYIGVNIDNITPSYTSINLDGPAGYTGATNTPIYYPDTTFPANKWQPLSFTYINSSYDFFSPTLPQTNNTISQSIVICNTTNLDSSYTGTSLLFPILLQKNLPVRNFYVPDYDANFQRSQQYQRFFTYATGTYTSGPSTTYTGNVCYTNIDNIFTASFYPPQEVASTVGRIFCDNKPFGDNAASIVVLQYTLVPFQGTYNITQEQTYQFIPPGSGIMTINGISAIRFMAINNLLFMSRSDTVTNWLTALTYDTTTFTFSVYSNLVTIFNFVYVGAYNDEANGLMVGWATDYTFPINFYNISGGTFTLVGTLNPNLNGNRTGMRVYERRTGPLSSEVSYYFTLSIDGNQYTYSINVAAGPSFTFTLITTCEGKNISNSVWFDHKNYKEYLITSNPELSVYSFYNNILGKQVGQNNQIEAFNSVYYVPQILTSGDLYATTIESNTFVTSWGSLLQNPELVSSHVYQNPKVTITLPKDILATATFQLNNRLYVVYAYDLPITFPVYLYVYDITDINNYIFIGTISTDSTVLPIVRINAIGFNNTVFILCESDVTKCIIFTIDAIESYTSEDIDIVPINPKYSNFLIVNDELYIYQAKVVAAGNFELTKYKYNGSTFPVNSTATLSSGYASVTVHQVADLYYFLTNQYKIIVLISDGSSSTSNYDLYFIDFNVLSSVTYIINTPLQQETAGTLLTVQFNEINYTNQIFFNYEYSPTRNYIAIYEVPAEIGNISLTTLLNSNIPVPFGGIQAKFSTIYNITSDEIFLVVQVQGGIVIYNTTNPSSISFLAQLDNTLYNTINSIITTVFNTVSYTIVTYKYSQFGADEQYYSDIIQITNPLFAQNYSVPTRVETTSIIYGKGPSALVKINYEGQTQWINSIGDVYPYTGQAGELDSQYCNIAGLVLNNSDLSIAVSTSWVAKLAEVNYQKTFESNLLTNPFNSIIAINACLFKFRTDNGNAEFALPIEGVLDTYITNPVNLNDNFTLSPTFNSSNLYIYAPQTSRTTNLTSLSNPITIQKTLTNITYQAASVVSLTQSGVLSWTSVIQSQNINSYVFSYTIGSVNNTLTMLTTTFKDNVNIYDNSNTISQVVYPFTQTASNNYIINIRYNSSGTYLESDSIESPNIPSLIPFATSGNSSINKIIYSNAITTYSTGSPDSLYYRNKDGTLGHVDNFVGQNVYYVKELLTSPGVYNRTIPTGCIGVKVKLWGSGGSVNSTSMFNTWTAFGGGGGFAERQLTYPEGTPFNIKIGAAGNGGSSVLNSSLAVLGGFGGESSYCHSYVDGNWNVEIVAGGGGGAGAGATGGILFVSTGSNGGSAGYPGNRGLTTAPPPSITFPGLQGINGGGGLGGDIAGTPPSQNGRNFINYSSSYYSTLGTGGTSSYDGSPSAYTFTYAGGAGGAGYGGGGGGDPGASAGPFTLQSCGGGGGGSYGARVVYKFSNEANWLPANSADIDFYALNPLYLLGVFNYAQGGWPTLNVAAQYNPTGGNGLGVIYYYYSSNTGLTGAAYNTQTAISSYKYDSTFIDQNLKSYSSLTVYKNSSNIDDTFTPYQTGAQTGSFINYYTYILGTGTNTPLNKNFLIRNNYYDDDEYTVVLDQKIDTTKLTRTYSLINYDPNSIYFYSSNISKTPVTSVLNITGTNPLIVNYTSSPINLRDRYYVLCQTSTGSVDVITVNSISYTGGNYYIYYTGTNNCSGSYVYLSKFNNSALWNLQFNPTSIYTPVYYQVTLQRLTLPNRPIKNGPNPGIRYLTDYPYVFLQVYNTNDNDDFDPENINNIYTNNPNGPPVGGYDQNPTAYPNNSVYTIDISTSPGGEANFLFFNSGFIPRLKFSPGYYNIKLRLLDPDGNVILFDNTPVKNSDSVFSGVVDPSLMRMVVQLVFKKAT</sequence>
<protein>
    <recommendedName>
        <fullName evidence="1">Glycine-rich domain-containing protein</fullName>
    </recommendedName>
</protein>
<feature type="domain" description="Glycine-rich" evidence="1">
    <location>
        <begin position="1474"/>
        <end position="1715"/>
    </location>
</feature>
<dbReference type="InterPro" id="IPR049304">
    <property type="entry name" value="Gly_rich_dom"/>
</dbReference>
<reference evidence="2" key="1">
    <citation type="journal article" date="2020" name="Nature">
        <title>Giant virus diversity and host interactions through global metagenomics.</title>
        <authorList>
            <person name="Schulz F."/>
            <person name="Roux S."/>
            <person name="Paez-Espino D."/>
            <person name="Jungbluth S."/>
            <person name="Walsh D.A."/>
            <person name="Denef V.J."/>
            <person name="McMahon K.D."/>
            <person name="Konstantinidis K.T."/>
            <person name="Eloe-Fadrosh E.A."/>
            <person name="Kyrpides N.C."/>
            <person name="Woyke T."/>
        </authorList>
    </citation>
    <scope>NUCLEOTIDE SEQUENCE</scope>
    <source>
        <strain evidence="2">GVMAG-M-3300023179-92</strain>
    </source>
</reference>
<evidence type="ECO:0000313" key="2">
    <source>
        <dbReference type="EMBL" id="QHT78695.1"/>
    </source>
</evidence>
<dbReference type="Pfam" id="PF21722">
    <property type="entry name" value="Gly_rich_2"/>
    <property type="match status" value="1"/>
</dbReference>
<accession>A0A6C0HEV7</accession>
<proteinExistence type="predicted"/>
<dbReference type="EMBL" id="MN739935">
    <property type="protein sequence ID" value="QHT78695.1"/>
    <property type="molecule type" value="Genomic_DNA"/>
</dbReference>
<name>A0A6C0HEV7_9ZZZZ</name>
<evidence type="ECO:0000259" key="1">
    <source>
        <dbReference type="Pfam" id="PF21722"/>
    </source>
</evidence>
<organism evidence="2">
    <name type="scientific">viral metagenome</name>
    <dbReference type="NCBI Taxonomy" id="1070528"/>
    <lineage>
        <taxon>unclassified sequences</taxon>
        <taxon>metagenomes</taxon>
        <taxon>organismal metagenomes</taxon>
    </lineage>
</organism>